<evidence type="ECO:0000313" key="2">
    <source>
        <dbReference type="EMBL" id="ELR15078.1"/>
    </source>
</evidence>
<accession>L8GR23</accession>
<dbReference type="VEuPathDB" id="AmoebaDB:ACA1_215290"/>
<keyword evidence="3" id="KW-1185">Reference proteome</keyword>
<dbReference type="AlphaFoldDB" id="L8GR23"/>
<proteinExistence type="predicted"/>
<dbReference type="Proteomes" id="UP000011083">
    <property type="component" value="Unassembled WGS sequence"/>
</dbReference>
<protein>
    <recommendedName>
        <fullName evidence="1">Clu domain-containing protein</fullName>
    </recommendedName>
</protein>
<feature type="domain" description="Clu" evidence="1">
    <location>
        <begin position="1"/>
        <end position="114"/>
    </location>
</feature>
<dbReference type="PROSITE" id="PS51823">
    <property type="entry name" value="CLU"/>
    <property type="match status" value="1"/>
</dbReference>
<organism evidence="2 3">
    <name type="scientific">Acanthamoeba castellanii (strain ATCC 30010 / Neff)</name>
    <dbReference type="NCBI Taxonomy" id="1257118"/>
    <lineage>
        <taxon>Eukaryota</taxon>
        <taxon>Amoebozoa</taxon>
        <taxon>Discosea</taxon>
        <taxon>Longamoebia</taxon>
        <taxon>Centramoebida</taxon>
        <taxon>Acanthamoebidae</taxon>
        <taxon>Acanthamoeba</taxon>
    </lineage>
</organism>
<dbReference type="GeneID" id="14915722"/>
<reference evidence="2 3" key="1">
    <citation type="journal article" date="2013" name="Genome Biol.">
        <title>Genome of Acanthamoeba castellanii highlights extensive lateral gene transfer and early evolution of tyrosine kinase signaling.</title>
        <authorList>
            <person name="Clarke M."/>
            <person name="Lohan A.J."/>
            <person name="Liu B."/>
            <person name="Lagkouvardos I."/>
            <person name="Roy S."/>
            <person name="Zafar N."/>
            <person name="Bertelli C."/>
            <person name="Schilde C."/>
            <person name="Kianianmomeni A."/>
            <person name="Burglin T.R."/>
            <person name="Frech C."/>
            <person name="Turcotte B."/>
            <person name="Kopec K.O."/>
            <person name="Synnott J.M."/>
            <person name="Choo C."/>
            <person name="Paponov I."/>
            <person name="Finkler A."/>
            <person name="Soon Heng Tan C."/>
            <person name="Hutchins A.P."/>
            <person name="Weinmeier T."/>
            <person name="Rattei T."/>
            <person name="Chu J.S."/>
            <person name="Gimenez G."/>
            <person name="Irimia M."/>
            <person name="Rigden D.J."/>
            <person name="Fitzpatrick D.A."/>
            <person name="Lorenzo-Morales J."/>
            <person name="Bateman A."/>
            <person name="Chiu C.H."/>
            <person name="Tang P."/>
            <person name="Hegemann P."/>
            <person name="Fromm H."/>
            <person name="Raoult D."/>
            <person name="Greub G."/>
            <person name="Miranda-Saavedra D."/>
            <person name="Chen N."/>
            <person name="Nash P."/>
            <person name="Ginger M.L."/>
            <person name="Horn M."/>
            <person name="Schaap P."/>
            <person name="Caler L."/>
            <person name="Loftus B."/>
        </authorList>
    </citation>
    <scope>NUCLEOTIDE SEQUENCE [LARGE SCALE GENOMIC DNA]</scope>
    <source>
        <strain evidence="2 3">Neff</strain>
    </source>
</reference>
<dbReference type="EMBL" id="KB008036">
    <property type="protein sequence ID" value="ELR15078.1"/>
    <property type="molecule type" value="Genomic_DNA"/>
</dbReference>
<evidence type="ECO:0000259" key="1">
    <source>
        <dbReference type="PROSITE" id="PS51823"/>
    </source>
</evidence>
<dbReference type="InterPro" id="IPR025697">
    <property type="entry name" value="CLU_dom"/>
</dbReference>
<name>L8GR23_ACACF</name>
<dbReference type="KEGG" id="acan:ACA1_215290"/>
<evidence type="ECO:0000313" key="3">
    <source>
        <dbReference type="Proteomes" id="UP000011083"/>
    </source>
</evidence>
<dbReference type="RefSeq" id="XP_004337091.1">
    <property type="nucleotide sequence ID" value="XM_004337043.1"/>
</dbReference>
<dbReference type="Pfam" id="PF13236">
    <property type="entry name" value="CLU"/>
    <property type="match status" value="1"/>
</dbReference>
<gene>
    <name evidence="2" type="ORF">ACA1_215290</name>
</gene>
<sequence length="114" mass="12399">MYGGEERSDEFAVKASGHELKSLIMMHRACIPDLHCPLMCTVDYRGFRLVCCSAGLDYLFTKCNGLRTSVTHLDLAGCTLDLGSLNKISTAGLIPFTKASVKALALRKSTAENK</sequence>